<protein>
    <submittedName>
        <fullName evidence="1">Putative secreted protein</fullName>
    </submittedName>
</protein>
<organism evidence="1">
    <name type="scientific">Ixodes scapularis</name>
    <name type="common">Black-legged tick</name>
    <name type="synonym">Deer tick</name>
    <dbReference type="NCBI Taxonomy" id="6945"/>
    <lineage>
        <taxon>Eukaryota</taxon>
        <taxon>Metazoa</taxon>
        <taxon>Ecdysozoa</taxon>
        <taxon>Arthropoda</taxon>
        <taxon>Chelicerata</taxon>
        <taxon>Arachnida</taxon>
        <taxon>Acari</taxon>
        <taxon>Parasitiformes</taxon>
        <taxon>Ixodida</taxon>
        <taxon>Ixodoidea</taxon>
        <taxon>Ixodidae</taxon>
        <taxon>Ixodinae</taxon>
        <taxon>Ixodes</taxon>
    </lineage>
</organism>
<evidence type="ECO:0000313" key="1">
    <source>
        <dbReference type="EMBL" id="MOY42473.1"/>
    </source>
</evidence>
<dbReference type="AlphaFoldDB" id="A0A4D5RYR8"/>
<dbReference type="EMBL" id="GHJT01008502">
    <property type="protein sequence ID" value="MOY42473.1"/>
    <property type="molecule type" value="Transcribed_RNA"/>
</dbReference>
<accession>A0A4D5RYR8</accession>
<reference evidence="1" key="1">
    <citation type="submission" date="2019-04" db="EMBL/GenBank/DDBJ databases">
        <title>An insight into the mialome of Ixodes scapularis.</title>
        <authorList>
            <person name="Ribeiro J.M."/>
            <person name="Mather T.N."/>
            <person name="Karim S."/>
        </authorList>
    </citation>
    <scope>NUCLEOTIDE SEQUENCE</scope>
</reference>
<name>A0A4D5RYR8_IXOSC</name>
<sequence>MYPDPFSPLALACLFVLQLVFHVLGLHFCSWFSFRHLYLVQLLAYAETAYCCASPVHFPLLYVSSLRACSTSVSLI</sequence>
<proteinExistence type="predicted"/>